<feature type="domain" description="MacB-like periplasmic core" evidence="9">
    <location>
        <begin position="17"/>
        <end position="237"/>
    </location>
</feature>
<dbReference type="GO" id="GO:0005886">
    <property type="term" value="C:plasma membrane"/>
    <property type="evidence" value="ECO:0007669"/>
    <property type="project" value="UniProtKB-SubCell"/>
</dbReference>
<reference evidence="10 11" key="1">
    <citation type="submission" date="2017-02" db="EMBL/GenBank/DDBJ databases">
        <authorList>
            <person name="Peterson S.W."/>
        </authorList>
    </citation>
    <scope>NUCLEOTIDE SEQUENCE [LARGE SCALE GENOMIC DNA]</scope>
    <source>
        <strain evidence="10 11">DSM 18034</strain>
    </source>
</reference>
<keyword evidence="3 7" id="KW-0812">Transmembrane</keyword>
<dbReference type="PANTHER" id="PTHR30572:SF4">
    <property type="entry name" value="ABC TRANSPORTER PERMEASE YTRF"/>
    <property type="match status" value="1"/>
</dbReference>
<organism evidence="10 11">
    <name type="scientific">Desulfobaculum bizertense DSM 18034</name>
    <dbReference type="NCBI Taxonomy" id="1121442"/>
    <lineage>
        <taxon>Bacteria</taxon>
        <taxon>Pseudomonadati</taxon>
        <taxon>Thermodesulfobacteriota</taxon>
        <taxon>Desulfovibrionia</taxon>
        <taxon>Desulfovibrionales</taxon>
        <taxon>Desulfovibrionaceae</taxon>
        <taxon>Desulfobaculum</taxon>
    </lineage>
</organism>
<feature type="transmembrane region" description="Helical" evidence="7">
    <location>
        <begin position="272"/>
        <end position="295"/>
    </location>
</feature>
<evidence type="ECO:0000256" key="5">
    <source>
        <dbReference type="ARBA" id="ARBA00023136"/>
    </source>
</evidence>
<dbReference type="EMBL" id="FUYA01000005">
    <property type="protein sequence ID" value="SKA73782.1"/>
    <property type="molecule type" value="Genomic_DNA"/>
</dbReference>
<evidence type="ECO:0000256" key="7">
    <source>
        <dbReference type="SAM" id="Phobius"/>
    </source>
</evidence>
<evidence type="ECO:0000313" key="11">
    <source>
        <dbReference type="Proteomes" id="UP000189733"/>
    </source>
</evidence>
<dbReference type="InterPro" id="IPR025857">
    <property type="entry name" value="MacB_PCD"/>
</dbReference>
<evidence type="ECO:0000259" key="8">
    <source>
        <dbReference type="Pfam" id="PF02687"/>
    </source>
</evidence>
<gene>
    <name evidence="10" type="ORF">SAMN02745702_01917</name>
</gene>
<feature type="transmembrane region" description="Helical" evidence="7">
    <location>
        <begin position="323"/>
        <end position="351"/>
    </location>
</feature>
<comment type="similarity">
    <text evidence="6">Belongs to the ABC-4 integral membrane protein family.</text>
</comment>
<dbReference type="InterPro" id="IPR003838">
    <property type="entry name" value="ABC3_permease_C"/>
</dbReference>
<evidence type="ECO:0000259" key="9">
    <source>
        <dbReference type="Pfam" id="PF12704"/>
    </source>
</evidence>
<evidence type="ECO:0000313" key="10">
    <source>
        <dbReference type="EMBL" id="SKA73782.1"/>
    </source>
</evidence>
<accession>A0A1T4W932</accession>
<evidence type="ECO:0000256" key="3">
    <source>
        <dbReference type="ARBA" id="ARBA00022692"/>
    </source>
</evidence>
<feature type="domain" description="ABC3 transporter permease C-terminal" evidence="8">
    <location>
        <begin position="272"/>
        <end position="403"/>
    </location>
</feature>
<sequence length="410" mass="44780">MEILMAWRNIWRHPRRTILTLLAIAFACMLLVFMLSFQFGTYEAMITSVVKSQTGHLQILVNGYNSDHKMRKVVRNPKELEAQLRALPHIKNSTVRANGFSLLSSEKRTYGGLVTGIDPIREAQLSTIASTIREGEYLSPDDSTQALVGALLAKNLHIHLGDELVVLGNARDGSIAATVLTVKGIFRSGVDEYDRSAVQIPLAAFQDIFVMRGAVHQIVIECDALAHVRETQAAITTLLPKDKPQRQLVCMTWSELIPGLIQSIQMDLGGGIIFYLILIIVVAFSIMNTFIMAVFERTHEFGTLIAIGAKPGRLSKMLLYESAMLTICGVLLGIGLGCAVTIFAAHTGIPLGEAEGLLRQYGIPSVIRPQLSVLSATAGPTIVFIITMMTALYPAIKVRSLNPVEAMRAA</sequence>
<dbReference type="GO" id="GO:0022857">
    <property type="term" value="F:transmembrane transporter activity"/>
    <property type="evidence" value="ECO:0007669"/>
    <property type="project" value="TreeGrafter"/>
</dbReference>
<dbReference type="PANTHER" id="PTHR30572">
    <property type="entry name" value="MEMBRANE COMPONENT OF TRANSPORTER-RELATED"/>
    <property type="match status" value="1"/>
</dbReference>
<evidence type="ECO:0000256" key="6">
    <source>
        <dbReference type="ARBA" id="ARBA00038076"/>
    </source>
</evidence>
<dbReference type="RefSeq" id="WP_234985081.1">
    <property type="nucleotide sequence ID" value="NZ_FUYA01000005.1"/>
</dbReference>
<comment type="subcellular location">
    <subcellularLocation>
        <location evidence="1">Cell membrane</location>
        <topology evidence="1">Multi-pass membrane protein</topology>
    </subcellularLocation>
</comment>
<dbReference type="STRING" id="1121442.SAMN02745702_01917"/>
<proteinExistence type="inferred from homology"/>
<evidence type="ECO:0000256" key="1">
    <source>
        <dbReference type="ARBA" id="ARBA00004651"/>
    </source>
</evidence>
<keyword evidence="2" id="KW-1003">Cell membrane</keyword>
<evidence type="ECO:0000256" key="4">
    <source>
        <dbReference type="ARBA" id="ARBA00022989"/>
    </source>
</evidence>
<keyword evidence="11" id="KW-1185">Reference proteome</keyword>
<name>A0A1T4W932_9BACT</name>
<feature type="transmembrane region" description="Helical" evidence="7">
    <location>
        <begin position="371"/>
        <end position="393"/>
    </location>
</feature>
<keyword evidence="5 7" id="KW-0472">Membrane</keyword>
<keyword evidence="4 7" id="KW-1133">Transmembrane helix</keyword>
<keyword evidence="10" id="KW-0449">Lipoprotein</keyword>
<dbReference type="Proteomes" id="UP000189733">
    <property type="component" value="Unassembled WGS sequence"/>
</dbReference>
<dbReference type="Pfam" id="PF02687">
    <property type="entry name" value="FtsX"/>
    <property type="match status" value="1"/>
</dbReference>
<protein>
    <submittedName>
        <fullName evidence="10">ABC-type transport system, involved in lipoprotein release, permease component</fullName>
    </submittedName>
</protein>
<dbReference type="InterPro" id="IPR050250">
    <property type="entry name" value="Macrolide_Exporter_MacB"/>
</dbReference>
<dbReference type="AlphaFoldDB" id="A0A1T4W932"/>
<evidence type="ECO:0000256" key="2">
    <source>
        <dbReference type="ARBA" id="ARBA00022475"/>
    </source>
</evidence>
<dbReference type="Pfam" id="PF12704">
    <property type="entry name" value="MacB_PCD"/>
    <property type="match status" value="1"/>
</dbReference>